<protein>
    <submittedName>
        <fullName evidence="2">SMI1/KNR4 family protein</fullName>
    </submittedName>
</protein>
<evidence type="ECO:0000313" key="3">
    <source>
        <dbReference type="Proteomes" id="UP001597061"/>
    </source>
</evidence>
<dbReference type="Proteomes" id="UP001597061">
    <property type="component" value="Unassembled WGS sequence"/>
</dbReference>
<evidence type="ECO:0000259" key="1">
    <source>
        <dbReference type="SMART" id="SM00860"/>
    </source>
</evidence>
<dbReference type="RefSeq" id="WP_379926736.1">
    <property type="nucleotide sequence ID" value="NZ_JBHTJI010000041.1"/>
</dbReference>
<dbReference type="SUPFAM" id="SSF160631">
    <property type="entry name" value="SMI1/KNR4-like"/>
    <property type="match status" value="1"/>
</dbReference>
<comment type="caution">
    <text evidence="2">The sequence shown here is derived from an EMBL/GenBank/DDBJ whole genome shotgun (WGS) entry which is preliminary data.</text>
</comment>
<keyword evidence="3" id="KW-1185">Reference proteome</keyword>
<dbReference type="InterPro" id="IPR037883">
    <property type="entry name" value="Knr4/Smi1-like_sf"/>
</dbReference>
<proteinExistence type="predicted"/>
<feature type="domain" description="Knr4/Smi1-like" evidence="1">
    <location>
        <begin position="12"/>
        <end position="147"/>
    </location>
</feature>
<dbReference type="SMART" id="SM00860">
    <property type="entry name" value="SMI1_KNR4"/>
    <property type="match status" value="1"/>
</dbReference>
<reference evidence="3" key="1">
    <citation type="journal article" date="2019" name="Int. J. Syst. Evol. Microbiol.">
        <title>The Global Catalogue of Microorganisms (GCM) 10K type strain sequencing project: providing services to taxonomists for standard genome sequencing and annotation.</title>
        <authorList>
            <consortium name="The Broad Institute Genomics Platform"/>
            <consortium name="The Broad Institute Genome Sequencing Center for Infectious Disease"/>
            <person name="Wu L."/>
            <person name="Ma J."/>
        </authorList>
    </citation>
    <scope>NUCLEOTIDE SEQUENCE [LARGE SCALE GENOMIC DNA]</scope>
    <source>
        <strain evidence="3">CCUG 62414</strain>
    </source>
</reference>
<name>A0ABW3JKT6_9FLAO</name>
<accession>A0ABW3JKT6</accession>
<dbReference type="EMBL" id="JBHTJI010000041">
    <property type="protein sequence ID" value="MFD0991062.1"/>
    <property type="molecule type" value="Genomic_DNA"/>
</dbReference>
<organism evidence="2 3">
    <name type="scientific">Mariniflexile jejuense</name>
    <dbReference type="NCBI Taxonomy" id="1173582"/>
    <lineage>
        <taxon>Bacteria</taxon>
        <taxon>Pseudomonadati</taxon>
        <taxon>Bacteroidota</taxon>
        <taxon>Flavobacteriia</taxon>
        <taxon>Flavobacteriales</taxon>
        <taxon>Flavobacteriaceae</taxon>
        <taxon>Mariniflexile</taxon>
    </lineage>
</organism>
<evidence type="ECO:0000313" key="2">
    <source>
        <dbReference type="EMBL" id="MFD0991062.1"/>
    </source>
</evidence>
<dbReference type="InterPro" id="IPR018958">
    <property type="entry name" value="Knr4/Smi1-like_dom"/>
</dbReference>
<sequence length="172" mass="19936">MIDIIKPNEFGKISSKAILEFEKQIGFSLPKNYSDFLKANNGGQPKLDTITVNIEKENQLWSLKYFFGLHNKEYWASMFSTLKSLKNRIPTEFLPIANDGGGNFYIINLSKENFGKIYFWNHNNESENSGNKFYGNIIPLFDSFLELTESLIKDVRDIEIKIVETDDEFIIE</sequence>
<dbReference type="Gene3D" id="3.40.1580.10">
    <property type="entry name" value="SMI1/KNR4-like"/>
    <property type="match status" value="1"/>
</dbReference>
<dbReference type="Pfam" id="PF09346">
    <property type="entry name" value="SMI1_KNR4"/>
    <property type="match status" value="1"/>
</dbReference>
<gene>
    <name evidence="2" type="ORF">ACFQ1R_13215</name>
</gene>